<comment type="caution">
    <text evidence="1">The sequence shown here is derived from an EMBL/GenBank/DDBJ whole genome shotgun (WGS) entry which is preliminary data.</text>
</comment>
<evidence type="ECO:0008006" key="3">
    <source>
        <dbReference type="Google" id="ProtNLM"/>
    </source>
</evidence>
<proteinExistence type="predicted"/>
<gene>
    <name evidence="1" type="ORF">CEPIT_LOCUS27542</name>
</gene>
<evidence type="ECO:0000313" key="1">
    <source>
        <dbReference type="EMBL" id="CAH9126445.1"/>
    </source>
</evidence>
<accession>A0AAV0ET65</accession>
<dbReference type="EMBL" id="CAMAPF010000942">
    <property type="protein sequence ID" value="CAH9126445.1"/>
    <property type="molecule type" value="Genomic_DNA"/>
</dbReference>
<protein>
    <recommendedName>
        <fullName evidence="3">Helitron helicase-like domain-containing protein</fullName>
    </recommendedName>
</protein>
<keyword evidence="2" id="KW-1185">Reference proteome</keyword>
<organism evidence="1 2">
    <name type="scientific">Cuscuta epithymum</name>
    <dbReference type="NCBI Taxonomy" id="186058"/>
    <lineage>
        <taxon>Eukaryota</taxon>
        <taxon>Viridiplantae</taxon>
        <taxon>Streptophyta</taxon>
        <taxon>Embryophyta</taxon>
        <taxon>Tracheophyta</taxon>
        <taxon>Spermatophyta</taxon>
        <taxon>Magnoliopsida</taxon>
        <taxon>eudicotyledons</taxon>
        <taxon>Gunneridae</taxon>
        <taxon>Pentapetalae</taxon>
        <taxon>asterids</taxon>
        <taxon>lamiids</taxon>
        <taxon>Solanales</taxon>
        <taxon>Convolvulaceae</taxon>
        <taxon>Cuscuteae</taxon>
        <taxon>Cuscuta</taxon>
        <taxon>Cuscuta subgen. Cuscuta</taxon>
    </lineage>
</organism>
<dbReference type="PANTHER" id="PTHR45786:SF66">
    <property type="entry name" value="HOOK MOTIF PROTEIN, PUTATIVE-RELATED"/>
    <property type="match status" value="1"/>
</dbReference>
<name>A0AAV0ET65_9ASTE</name>
<reference evidence="1" key="1">
    <citation type="submission" date="2022-07" db="EMBL/GenBank/DDBJ databases">
        <authorList>
            <person name="Macas J."/>
            <person name="Novak P."/>
            <person name="Neumann P."/>
        </authorList>
    </citation>
    <scope>NUCLEOTIDE SEQUENCE</scope>
</reference>
<dbReference type="PANTHER" id="PTHR45786">
    <property type="entry name" value="DNA BINDING PROTEIN-LIKE"/>
    <property type="match status" value="1"/>
</dbReference>
<dbReference type="AlphaFoldDB" id="A0AAV0ET65"/>
<dbReference type="Proteomes" id="UP001152523">
    <property type="component" value="Unassembled WGS sequence"/>
</dbReference>
<evidence type="ECO:0000313" key="2">
    <source>
        <dbReference type="Proteomes" id="UP001152523"/>
    </source>
</evidence>
<sequence>MNESSSTKANPKYSLCCSQGKVKLPVYKEPPLLLQRLIDGRDARNKHFIENIKSYNNMFAFTSMGGRIETSINKGKGPPIFKLHGQNYHLIGSLIPTVGSIPKFAQLYIYDTENELQNRIKSVRGDVNANQLHIEIVEDLRNMLNDHNVLVKSFRMAKETIHHGESVDMRLRLIGKRNSDARTYNLPTVSEVAALVVGDFDESMGERDILVETQSGKLQHINELNPAYFGLQYPLLFPFGEDGYREDIALSGSRVVPGSCRRNVSIRQFLAYLLQEREFKYSTILKAKRLF</sequence>